<dbReference type="Proteomes" id="UP001211421">
    <property type="component" value="Unassembled WGS sequence"/>
</dbReference>
<proteinExistence type="predicted"/>
<dbReference type="AlphaFoldDB" id="A0AAP3VNU8"/>
<dbReference type="EMBL" id="JAQMLV010000006">
    <property type="protein sequence ID" value="MDB8744496.1"/>
    <property type="molecule type" value="Genomic_DNA"/>
</dbReference>
<evidence type="ECO:0000313" key="2">
    <source>
        <dbReference type="EMBL" id="MDB8743284.1"/>
    </source>
</evidence>
<sequence length="199" mass="23073">MADERWYVHNDDIYGVSIDHDPEFGSGRSDPYYEWCDITDIDELKKQKEMLWEKIRCIERPYREIGGKYVKVGIIVSVAGFFSMILLDIGAFVTFLSFVALCVGIGIIIKGNHISNTLARAYNNFELRDGLSETNLELYEERNKIYGKIHGIIDQMERVERTQKMMNKSNNRIVNDKISSADIGRAKKELEDMEKVYKN</sequence>
<dbReference type="RefSeq" id="WP_118159356.1">
    <property type="nucleotide sequence ID" value="NZ_DAWBZA010000086.1"/>
</dbReference>
<evidence type="ECO:0000313" key="3">
    <source>
        <dbReference type="EMBL" id="MDB8744496.1"/>
    </source>
</evidence>
<feature type="transmembrane region" description="Helical" evidence="1">
    <location>
        <begin position="92"/>
        <end position="109"/>
    </location>
</feature>
<keyword evidence="1" id="KW-1133">Transmembrane helix</keyword>
<keyword evidence="1" id="KW-0472">Membrane</keyword>
<protein>
    <submittedName>
        <fullName evidence="2">Uncharacterized protein</fullName>
    </submittedName>
</protein>
<dbReference type="Proteomes" id="UP001211015">
    <property type="component" value="Unassembled WGS sequence"/>
</dbReference>
<keyword evidence="1" id="KW-0812">Transmembrane</keyword>
<name>A0AAP3VNU8_9FIRM</name>
<comment type="caution">
    <text evidence="2">The sequence shown here is derived from an EMBL/GenBank/DDBJ whole genome shotgun (WGS) entry which is preliminary data.</text>
</comment>
<dbReference type="EMBL" id="JAQMLS010000016">
    <property type="protein sequence ID" value="MDB8743284.1"/>
    <property type="molecule type" value="Genomic_DNA"/>
</dbReference>
<evidence type="ECO:0000313" key="4">
    <source>
        <dbReference type="Proteomes" id="UP001211421"/>
    </source>
</evidence>
<evidence type="ECO:0000256" key="1">
    <source>
        <dbReference type="SAM" id="Phobius"/>
    </source>
</evidence>
<organism evidence="2 4">
    <name type="scientific">Ruminococcus bicirculans</name>
    <name type="common">ex Wegman et al. 2014</name>
    <dbReference type="NCBI Taxonomy" id="1160721"/>
    <lineage>
        <taxon>Bacteria</taxon>
        <taxon>Bacillati</taxon>
        <taxon>Bacillota</taxon>
        <taxon>Clostridia</taxon>
        <taxon>Eubacteriales</taxon>
        <taxon>Oscillospiraceae</taxon>
        <taxon>Ruminococcus</taxon>
    </lineage>
</organism>
<feature type="transmembrane region" description="Helical" evidence="1">
    <location>
        <begin position="69"/>
        <end position="86"/>
    </location>
</feature>
<gene>
    <name evidence="3" type="ORF">PNU62_05645</name>
    <name evidence="2" type="ORF">PNV70_14560</name>
</gene>
<accession>A0AAP3VNU8</accession>
<reference evidence="2" key="1">
    <citation type="submission" date="2023-01" db="EMBL/GenBank/DDBJ databases">
        <title>Human gut microbiome strain richness.</title>
        <authorList>
            <person name="Chen-Liaw A."/>
        </authorList>
    </citation>
    <scope>NUCLEOTIDE SEQUENCE</scope>
    <source>
        <strain evidence="3">1001275st1_F4_1001275B_160808</strain>
        <strain evidence="2">D59st1_B8_D59t2_181005</strain>
    </source>
</reference>